<evidence type="ECO:0000256" key="3">
    <source>
        <dbReference type="ARBA" id="ARBA00022777"/>
    </source>
</evidence>
<dbReference type="PANTHER" id="PTHR48016:SF56">
    <property type="entry name" value="MAPKK KINASE"/>
    <property type="match status" value="1"/>
</dbReference>
<accession>A0A0S4J575</accession>
<protein>
    <submittedName>
        <fullName evidence="7">Protein kinase, putative</fullName>
    </submittedName>
</protein>
<dbReference type="AlphaFoldDB" id="A0A0S4J575"/>
<dbReference type="PRINTS" id="PR00109">
    <property type="entry name" value="TYRKINASE"/>
</dbReference>
<feature type="region of interest" description="Disordered" evidence="5">
    <location>
        <begin position="1"/>
        <end position="114"/>
    </location>
</feature>
<feature type="compositionally biased region" description="Polar residues" evidence="5">
    <location>
        <begin position="30"/>
        <end position="42"/>
    </location>
</feature>
<keyword evidence="8" id="KW-1185">Reference proteome</keyword>
<name>A0A0S4J575_BODSA</name>
<keyword evidence="3 7" id="KW-0418">Kinase</keyword>
<feature type="compositionally biased region" description="Pro residues" evidence="5">
    <location>
        <begin position="523"/>
        <end position="534"/>
    </location>
</feature>
<dbReference type="InterPro" id="IPR011009">
    <property type="entry name" value="Kinase-like_dom_sf"/>
</dbReference>
<dbReference type="PROSITE" id="PS00108">
    <property type="entry name" value="PROTEIN_KINASE_ST"/>
    <property type="match status" value="1"/>
</dbReference>
<dbReference type="InterPro" id="IPR001245">
    <property type="entry name" value="Ser-Thr/Tyr_kinase_cat_dom"/>
</dbReference>
<feature type="region of interest" description="Disordered" evidence="5">
    <location>
        <begin position="498"/>
        <end position="598"/>
    </location>
</feature>
<feature type="compositionally biased region" description="Acidic residues" evidence="5">
    <location>
        <begin position="586"/>
        <end position="598"/>
    </location>
</feature>
<proteinExistence type="predicted"/>
<evidence type="ECO:0000256" key="4">
    <source>
        <dbReference type="ARBA" id="ARBA00022840"/>
    </source>
</evidence>
<feature type="compositionally biased region" description="Basic residues" evidence="5">
    <location>
        <begin position="74"/>
        <end position="86"/>
    </location>
</feature>
<feature type="compositionally biased region" description="Gly residues" evidence="5">
    <location>
        <begin position="51"/>
        <end position="60"/>
    </location>
</feature>
<gene>
    <name evidence="7" type="ORF">BSAL_06265</name>
</gene>
<evidence type="ECO:0000313" key="7">
    <source>
        <dbReference type="EMBL" id="CUG84671.1"/>
    </source>
</evidence>
<evidence type="ECO:0000256" key="1">
    <source>
        <dbReference type="ARBA" id="ARBA00022679"/>
    </source>
</evidence>
<dbReference type="VEuPathDB" id="TriTrypDB:BSAL_06265"/>
<feature type="domain" description="Protein kinase" evidence="6">
    <location>
        <begin position="123"/>
        <end position="384"/>
    </location>
</feature>
<dbReference type="PROSITE" id="PS50011">
    <property type="entry name" value="PROTEIN_KINASE_DOM"/>
    <property type="match status" value="1"/>
</dbReference>
<evidence type="ECO:0000313" key="8">
    <source>
        <dbReference type="Proteomes" id="UP000051952"/>
    </source>
</evidence>
<dbReference type="Pfam" id="PF00069">
    <property type="entry name" value="Pkinase"/>
    <property type="match status" value="1"/>
</dbReference>
<organism evidence="7 8">
    <name type="scientific">Bodo saltans</name>
    <name type="common">Flagellated protozoan</name>
    <dbReference type="NCBI Taxonomy" id="75058"/>
    <lineage>
        <taxon>Eukaryota</taxon>
        <taxon>Discoba</taxon>
        <taxon>Euglenozoa</taxon>
        <taxon>Kinetoplastea</taxon>
        <taxon>Metakinetoplastina</taxon>
        <taxon>Eubodonida</taxon>
        <taxon>Bodonidae</taxon>
        <taxon>Bodo</taxon>
    </lineage>
</organism>
<feature type="compositionally biased region" description="Low complexity" evidence="5">
    <location>
        <begin position="90"/>
        <end position="112"/>
    </location>
</feature>
<keyword evidence="1" id="KW-0808">Transferase</keyword>
<evidence type="ECO:0000256" key="2">
    <source>
        <dbReference type="ARBA" id="ARBA00022741"/>
    </source>
</evidence>
<dbReference type="GO" id="GO:0004672">
    <property type="term" value="F:protein kinase activity"/>
    <property type="evidence" value="ECO:0007669"/>
    <property type="project" value="InterPro"/>
</dbReference>
<reference evidence="8" key="1">
    <citation type="submission" date="2015-09" db="EMBL/GenBank/DDBJ databases">
        <authorList>
            <consortium name="Pathogen Informatics"/>
        </authorList>
    </citation>
    <scope>NUCLEOTIDE SEQUENCE [LARGE SCALE GENOMIC DNA]</scope>
    <source>
        <strain evidence="8">Lake Konstanz</strain>
    </source>
</reference>
<dbReference type="CDD" id="cd06606">
    <property type="entry name" value="STKc_MAPKKK"/>
    <property type="match status" value="1"/>
</dbReference>
<evidence type="ECO:0000256" key="5">
    <source>
        <dbReference type="SAM" id="MobiDB-lite"/>
    </source>
</evidence>
<dbReference type="Gene3D" id="1.10.510.10">
    <property type="entry name" value="Transferase(Phosphotransferase) domain 1"/>
    <property type="match status" value="1"/>
</dbReference>
<dbReference type="InterPro" id="IPR000719">
    <property type="entry name" value="Prot_kinase_dom"/>
</dbReference>
<keyword evidence="4" id="KW-0067">ATP-binding</keyword>
<dbReference type="GO" id="GO:0005524">
    <property type="term" value="F:ATP binding"/>
    <property type="evidence" value="ECO:0007669"/>
    <property type="project" value="UniProtKB-KW"/>
</dbReference>
<dbReference type="EMBL" id="CYKH01001125">
    <property type="protein sequence ID" value="CUG84671.1"/>
    <property type="molecule type" value="Genomic_DNA"/>
</dbReference>
<dbReference type="Proteomes" id="UP000051952">
    <property type="component" value="Unassembled WGS sequence"/>
</dbReference>
<dbReference type="PANTHER" id="PTHR48016">
    <property type="entry name" value="MAP KINASE KINASE KINASE SSK2-RELATED-RELATED"/>
    <property type="match status" value="1"/>
</dbReference>
<keyword evidence="2" id="KW-0547">Nucleotide-binding</keyword>
<dbReference type="SUPFAM" id="SSF56112">
    <property type="entry name" value="Protein kinase-like (PK-like)"/>
    <property type="match status" value="1"/>
</dbReference>
<dbReference type="OrthoDB" id="8693905at2759"/>
<dbReference type="InterPro" id="IPR050538">
    <property type="entry name" value="MAP_kinase_kinase_kinase"/>
</dbReference>
<sequence>MGSTSSVDKKKGMTQLVDNEVLTVSGGSGSTNIGSATGPSSMNEDKNEQQRGGGTVGGDGAARQSGAAVPKPLLIRRKNPSGKRGHTREGSNGSNSGGPTATNNSTTTSSPNLYKGDGPITAWKKGSLVGKGATGSVFQATDVSSGTIFCVKEIQFADDFADNPHDMQRFEALRREIELLKDIHHTNVVRFLGVDRQNYVIYIQMEYVFGGNIQEIVRNFGALGEDTAGKFTLQILEGLDYLHDKNIIHRDIKGANILVGVNGEVKLADFGAAKRVLDSDELFKTLAGTPYWMAPEVVRQEGHNKAADIWSLGATVLQMLTGAAPYQGLAPVPALFKIGHSTESPVPAEMPNVSEGAVEFIRYCLAREPAQRPTVKQLLSHRWIQRHRTIREEKKLSATRRKMTVVVDEPTLTAANQQTAQQPARRGPLSSAVSMCSDAEMLVQNAEYIENDNADEEYQIQEFVAYVSERHRTLQGEQQSRHCAEAIEVVVDVPKAVKRYDSPPSSPGSVDSLGNPREEVFVPPLPPPVPPQPTNPMTSSHRLEDDDDEDGSLPPIGSTHPPNATSPAAKHNERRGHATMTVVEHPDEEEDGGDDVAFEDEFDEAHFDEIIAGLGDVRTV</sequence>
<evidence type="ECO:0000259" key="6">
    <source>
        <dbReference type="PROSITE" id="PS50011"/>
    </source>
</evidence>
<dbReference type="InterPro" id="IPR008271">
    <property type="entry name" value="Ser/Thr_kinase_AS"/>
</dbReference>
<dbReference type="SMART" id="SM00220">
    <property type="entry name" value="S_TKc"/>
    <property type="match status" value="1"/>
</dbReference>